<protein>
    <submittedName>
        <fullName evidence="3">Acyl-CoA synthetase (NDP forming)</fullName>
    </submittedName>
</protein>
<dbReference type="Gene3D" id="3.40.50.261">
    <property type="entry name" value="Succinyl-CoA synthetase domains"/>
    <property type="match status" value="1"/>
</dbReference>
<sequence>MAQQITRFLDPRSIAVIGGGADSLAVIAALRAMGYVWDIWPVVPGVAKVAGIRARARLSDLPRPPDAAFVGGTGEDAAQALADLARLGAGGAVCPAAQDPAVAQAAGGMPVFAGAVALPAARVLLSPQPTGLLPVPRGVAVLGQLDQDWRGLPVAAVLPRGQGAGTGWLPLGLQLLARDRVSALGLRLDRLGDAQDLLQLGAEAQRLGKPLLVCLPEASLGQRALVTRAGAALVEDEATLVEALRLVHLIGPLPANALAGLGCSGAARDLLAAEAQARDLSFAALSPAQLARMAEDLRGRTPPANPLEAGALLHAEDGLLARLMAEMMAGTAVLTLAALDGAAPGDWARLAAAGAAARDRLGMPVALLSVDAAQMDAARARALAKAGLIPLAGLGPGLGALRAAIDLGRAPRRVTPLLRPVLPPEGAGVEEISGSVARAALGLAQAGPSDPPLLRLMLVAEQATGYVLRLGRAGPVALLPQSVREIAQMAERARRDPAEAKAVAEAVRAVQDYVTAEAGLVAGIEADLCLGRHGAAALADLRIRRWQGDAEAWRRM</sequence>
<feature type="domain" description="CoA-binding" evidence="2">
    <location>
        <begin position="8"/>
        <end position="99"/>
    </location>
</feature>
<dbReference type="SMART" id="SM00881">
    <property type="entry name" value="CoA_binding"/>
    <property type="match status" value="1"/>
</dbReference>
<dbReference type="OrthoDB" id="9807426at2"/>
<dbReference type="EMBL" id="FNEJ01000009">
    <property type="protein sequence ID" value="SDI76382.1"/>
    <property type="molecule type" value="Genomic_DNA"/>
</dbReference>
<dbReference type="InterPro" id="IPR036291">
    <property type="entry name" value="NAD(P)-bd_dom_sf"/>
</dbReference>
<dbReference type="Pfam" id="PF13380">
    <property type="entry name" value="CoA_binding_2"/>
    <property type="match status" value="1"/>
</dbReference>
<accession>A0A1G8N854</accession>
<dbReference type="STRING" id="555512.SAMN04487993_1009211"/>
<dbReference type="Gene3D" id="3.40.50.720">
    <property type="entry name" value="NAD(P)-binding Rossmann-like Domain"/>
    <property type="match status" value="1"/>
</dbReference>
<dbReference type="PANTHER" id="PTHR42793:SF4">
    <property type="entry name" value="BLL6376 PROTEIN"/>
    <property type="match status" value="1"/>
</dbReference>
<dbReference type="PANTHER" id="PTHR42793">
    <property type="entry name" value="COA BINDING DOMAIN CONTAINING PROTEIN"/>
    <property type="match status" value="1"/>
</dbReference>
<dbReference type="InterPro" id="IPR016102">
    <property type="entry name" value="Succinyl-CoA_synth-like"/>
</dbReference>
<dbReference type="SUPFAM" id="SSF52210">
    <property type="entry name" value="Succinyl-CoA synthetase domains"/>
    <property type="match status" value="2"/>
</dbReference>
<gene>
    <name evidence="3" type="ORF">SAMN04487993_1009211</name>
</gene>
<organism evidence="3 4">
    <name type="scientific">Salipiger marinus</name>
    <dbReference type="NCBI Taxonomy" id="555512"/>
    <lineage>
        <taxon>Bacteria</taxon>
        <taxon>Pseudomonadati</taxon>
        <taxon>Pseudomonadota</taxon>
        <taxon>Alphaproteobacteria</taxon>
        <taxon>Rhodobacterales</taxon>
        <taxon>Roseobacteraceae</taxon>
        <taxon>Salipiger</taxon>
    </lineage>
</organism>
<evidence type="ECO:0000313" key="4">
    <source>
        <dbReference type="Proteomes" id="UP000199093"/>
    </source>
</evidence>
<dbReference type="GO" id="GO:0006099">
    <property type="term" value="P:tricarboxylic acid cycle"/>
    <property type="evidence" value="ECO:0007669"/>
    <property type="project" value="UniProtKB-KW"/>
</dbReference>
<evidence type="ECO:0000313" key="3">
    <source>
        <dbReference type="EMBL" id="SDI76382.1"/>
    </source>
</evidence>
<dbReference type="Proteomes" id="UP000199093">
    <property type="component" value="Unassembled WGS sequence"/>
</dbReference>
<dbReference type="InterPro" id="IPR003781">
    <property type="entry name" value="CoA-bd"/>
</dbReference>
<evidence type="ECO:0000259" key="2">
    <source>
        <dbReference type="SMART" id="SM00881"/>
    </source>
</evidence>
<name>A0A1G8N854_9RHOB</name>
<keyword evidence="1" id="KW-0816">Tricarboxylic acid cycle</keyword>
<keyword evidence="4" id="KW-1185">Reference proteome</keyword>
<proteinExistence type="predicted"/>
<dbReference type="AlphaFoldDB" id="A0A1G8N854"/>
<evidence type="ECO:0000256" key="1">
    <source>
        <dbReference type="ARBA" id="ARBA00022532"/>
    </source>
</evidence>
<dbReference type="SUPFAM" id="SSF51735">
    <property type="entry name" value="NAD(P)-binding Rossmann-fold domains"/>
    <property type="match status" value="1"/>
</dbReference>
<reference evidence="3 4" key="1">
    <citation type="submission" date="2016-10" db="EMBL/GenBank/DDBJ databases">
        <authorList>
            <person name="de Groot N.N."/>
        </authorList>
    </citation>
    <scope>NUCLEOTIDE SEQUENCE [LARGE SCALE GENOMIC DNA]</scope>
    <source>
        <strain evidence="3 4">DSM 26424</strain>
    </source>
</reference>
<dbReference type="RefSeq" id="WP_089847413.1">
    <property type="nucleotide sequence ID" value="NZ_FNEJ01000009.1"/>
</dbReference>